<dbReference type="InterPro" id="IPR050300">
    <property type="entry name" value="GDXG_lipolytic_enzyme"/>
</dbReference>
<dbReference type="InterPro" id="IPR013094">
    <property type="entry name" value="AB_hydrolase_3"/>
</dbReference>
<dbReference type="Pfam" id="PF07859">
    <property type="entry name" value="Abhydrolase_3"/>
    <property type="match status" value="1"/>
</dbReference>
<dbReference type="KEGG" id="ssua:FPZ54_17955"/>
<organism evidence="5 6">
    <name type="scientific">Sphingomonas suaedae</name>
    <dbReference type="NCBI Taxonomy" id="2599297"/>
    <lineage>
        <taxon>Bacteria</taxon>
        <taxon>Pseudomonadati</taxon>
        <taxon>Pseudomonadota</taxon>
        <taxon>Alphaproteobacteria</taxon>
        <taxon>Sphingomonadales</taxon>
        <taxon>Sphingomonadaceae</taxon>
        <taxon>Sphingomonas</taxon>
    </lineage>
</organism>
<name>A0A518RJS8_9SPHN</name>
<dbReference type="Gene3D" id="3.40.50.1820">
    <property type="entry name" value="alpha/beta hydrolase"/>
    <property type="match status" value="1"/>
</dbReference>
<dbReference type="EMBL" id="CP042239">
    <property type="protein sequence ID" value="QDX27705.1"/>
    <property type="molecule type" value="Genomic_DNA"/>
</dbReference>
<sequence>MAPDLVKLNLDSKCRSAARQEDGCGASGPIMADAPLLAEGIADYLAAVRRPPEAAVSLEAARLIADRDAHRIAGPRPAGMRVTDSYVPDVAIETAVRIYRPAGEGALPAILYLHGGGFTIGSIETYDCLAAALAEACGAVVVSVQYARLPESTPGATIAQCHGVLRWMARMAGPLMIDPTRIAVAGDSAGACLATHVAMRARDGDGPALIGQLLCYGVYALDPQREAYALANDPGLPRAVIESMIATWHDCAARDATVVSAPLHADLAGLPPTILLSAEHDPMRTEGEEFADALRTAGVAVEARTAPGMCHGFLRAQHFSEPARAEMQWIGAAFRTLLQSIHP</sequence>
<gene>
    <name evidence="5" type="ORF">FPZ54_17955</name>
</gene>
<dbReference type="SUPFAM" id="SSF53474">
    <property type="entry name" value="alpha/beta-Hydrolases"/>
    <property type="match status" value="1"/>
</dbReference>
<evidence type="ECO:0000313" key="5">
    <source>
        <dbReference type="EMBL" id="QDX27705.1"/>
    </source>
</evidence>
<evidence type="ECO:0000256" key="1">
    <source>
        <dbReference type="ARBA" id="ARBA00010515"/>
    </source>
</evidence>
<feature type="domain" description="Alpha/beta hydrolase fold-3" evidence="4">
    <location>
        <begin position="110"/>
        <end position="314"/>
    </location>
</feature>
<proteinExistence type="inferred from homology"/>
<dbReference type="Proteomes" id="UP000318055">
    <property type="component" value="Chromosome"/>
</dbReference>
<dbReference type="AlphaFoldDB" id="A0A518RJS8"/>
<evidence type="ECO:0000256" key="3">
    <source>
        <dbReference type="PROSITE-ProRule" id="PRU10038"/>
    </source>
</evidence>
<keyword evidence="2 5" id="KW-0378">Hydrolase</keyword>
<reference evidence="5 6" key="1">
    <citation type="submission" date="2019-07" db="EMBL/GenBank/DDBJ databases">
        <title>Sphingomonas alkalisoli sp. nov., isolated from rhizosphere soil of Suaedae salsa.</title>
        <authorList>
            <person name="Zhang H."/>
            <person name="Xu L."/>
            <person name="Zhang J.-X."/>
            <person name="Sun J.-Q."/>
        </authorList>
    </citation>
    <scope>NUCLEOTIDE SEQUENCE [LARGE SCALE GENOMIC DNA]</scope>
    <source>
        <strain evidence="5 6">XS-10</strain>
    </source>
</reference>
<feature type="active site" evidence="3">
    <location>
        <position position="188"/>
    </location>
</feature>
<accession>A0A518RJS8</accession>
<dbReference type="GO" id="GO:0016787">
    <property type="term" value="F:hydrolase activity"/>
    <property type="evidence" value="ECO:0007669"/>
    <property type="project" value="UniProtKB-KW"/>
</dbReference>
<dbReference type="InterPro" id="IPR033140">
    <property type="entry name" value="Lipase_GDXG_put_SER_AS"/>
</dbReference>
<evidence type="ECO:0000313" key="6">
    <source>
        <dbReference type="Proteomes" id="UP000318055"/>
    </source>
</evidence>
<protein>
    <submittedName>
        <fullName evidence="5">Alpha/beta hydrolase</fullName>
    </submittedName>
</protein>
<dbReference type="PANTHER" id="PTHR48081">
    <property type="entry name" value="AB HYDROLASE SUPERFAMILY PROTEIN C4A8.06C"/>
    <property type="match status" value="1"/>
</dbReference>
<dbReference type="PROSITE" id="PS01174">
    <property type="entry name" value="LIPASE_GDXG_SER"/>
    <property type="match status" value="1"/>
</dbReference>
<dbReference type="InterPro" id="IPR029058">
    <property type="entry name" value="AB_hydrolase_fold"/>
</dbReference>
<evidence type="ECO:0000259" key="4">
    <source>
        <dbReference type="Pfam" id="PF07859"/>
    </source>
</evidence>
<dbReference type="PANTHER" id="PTHR48081:SF8">
    <property type="entry name" value="ALPHA_BETA HYDROLASE FOLD-3 DOMAIN-CONTAINING PROTEIN-RELATED"/>
    <property type="match status" value="1"/>
</dbReference>
<comment type="similarity">
    <text evidence="1">Belongs to the 'GDXG' lipolytic enzyme family.</text>
</comment>
<dbReference type="OrthoDB" id="9806180at2"/>
<keyword evidence="6" id="KW-1185">Reference proteome</keyword>
<evidence type="ECO:0000256" key="2">
    <source>
        <dbReference type="ARBA" id="ARBA00022801"/>
    </source>
</evidence>